<feature type="binding site" evidence="7">
    <location>
        <position position="187"/>
    </location>
    <ligand>
        <name>Fe(2+)</name>
        <dbReference type="ChEBI" id="CHEBI:29033"/>
    </ligand>
</feature>
<dbReference type="InterPro" id="IPR001015">
    <property type="entry name" value="Ferrochelatase"/>
</dbReference>
<evidence type="ECO:0000313" key="9">
    <source>
        <dbReference type="EMBL" id="RUQ84989.1"/>
    </source>
</evidence>
<evidence type="ECO:0000256" key="7">
    <source>
        <dbReference type="HAMAP-Rule" id="MF_00323"/>
    </source>
</evidence>
<proteinExistence type="inferred from homology"/>
<comment type="subcellular location">
    <subcellularLocation>
        <location evidence="7">Cytoplasm</location>
    </subcellularLocation>
</comment>
<keyword evidence="2 7" id="KW-0408">Iron</keyword>
<keyword evidence="3 7" id="KW-0350">Heme biosynthesis</keyword>
<dbReference type="HAMAP" id="MF_00323">
    <property type="entry name" value="Ferrochelatase"/>
    <property type="match status" value="1"/>
</dbReference>
<dbReference type="AlphaFoldDB" id="A0A433JIA6"/>
<dbReference type="InterPro" id="IPR033644">
    <property type="entry name" value="Ferrochelatase_C"/>
</dbReference>
<evidence type="ECO:0000256" key="4">
    <source>
        <dbReference type="ARBA" id="ARBA00023239"/>
    </source>
</evidence>
<evidence type="ECO:0000256" key="3">
    <source>
        <dbReference type="ARBA" id="ARBA00023133"/>
    </source>
</evidence>
<reference evidence="9 10" key="1">
    <citation type="submission" date="2018-12" db="EMBL/GenBank/DDBJ databases">
        <title>Legionella sp,whole genome shotgun sequence.</title>
        <authorList>
            <person name="Wu H."/>
        </authorList>
    </citation>
    <scope>NUCLEOTIDE SEQUENCE [LARGE SCALE GENOMIC DNA]</scope>
    <source>
        <strain evidence="10">km714</strain>
    </source>
</reference>
<name>A0A433JIA6_9GAMM</name>
<dbReference type="EMBL" id="RZGR01000023">
    <property type="protein sequence ID" value="RUQ84989.1"/>
    <property type="molecule type" value="Genomic_DNA"/>
</dbReference>
<comment type="similarity">
    <text evidence="1 7 8">Belongs to the ferrochelatase family.</text>
</comment>
<feature type="binding site" evidence="7">
    <location>
        <position position="286"/>
    </location>
    <ligand>
        <name>Fe(2+)</name>
        <dbReference type="ChEBI" id="CHEBI:29033"/>
    </ligand>
</feature>
<keyword evidence="5 7" id="KW-0627">Porphyrin biosynthesis</keyword>
<evidence type="ECO:0000256" key="2">
    <source>
        <dbReference type="ARBA" id="ARBA00023004"/>
    </source>
</evidence>
<keyword evidence="4 7" id="KW-0456">Lyase</keyword>
<evidence type="ECO:0000256" key="5">
    <source>
        <dbReference type="ARBA" id="ARBA00023244"/>
    </source>
</evidence>
<dbReference type="CDD" id="cd00419">
    <property type="entry name" value="Ferrochelatase_C"/>
    <property type="match status" value="1"/>
</dbReference>
<dbReference type="GO" id="GO:0005737">
    <property type="term" value="C:cytoplasm"/>
    <property type="evidence" value="ECO:0007669"/>
    <property type="project" value="UniProtKB-SubCell"/>
</dbReference>
<evidence type="ECO:0000256" key="8">
    <source>
        <dbReference type="RuleBase" id="RU004185"/>
    </source>
</evidence>
<evidence type="ECO:0000313" key="10">
    <source>
        <dbReference type="Proteomes" id="UP000288012"/>
    </source>
</evidence>
<comment type="catalytic activity">
    <reaction evidence="7">
        <text>heme b + 2 H(+) = protoporphyrin IX + Fe(2+)</text>
        <dbReference type="Rhea" id="RHEA:22584"/>
        <dbReference type="ChEBI" id="CHEBI:15378"/>
        <dbReference type="ChEBI" id="CHEBI:29033"/>
        <dbReference type="ChEBI" id="CHEBI:57306"/>
        <dbReference type="ChEBI" id="CHEBI:60344"/>
        <dbReference type="EC" id="4.98.1.1"/>
    </reaction>
</comment>
<organism evidence="9 10">
    <name type="scientific">Legionella septentrionalis</name>
    <dbReference type="NCBI Taxonomy" id="2498109"/>
    <lineage>
        <taxon>Bacteria</taxon>
        <taxon>Pseudomonadati</taxon>
        <taxon>Pseudomonadota</taxon>
        <taxon>Gammaproteobacteria</taxon>
        <taxon>Legionellales</taxon>
        <taxon>Legionellaceae</taxon>
        <taxon>Legionella</taxon>
    </lineage>
</organism>
<dbReference type="CDD" id="cd03411">
    <property type="entry name" value="Ferrochelatase_N"/>
    <property type="match status" value="1"/>
</dbReference>
<dbReference type="NCBIfam" id="TIGR00109">
    <property type="entry name" value="hemH"/>
    <property type="match status" value="1"/>
</dbReference>
<protein>
    <recommendedName>
        <fullName evidence="7">Ferrochelatase</fullName>
        <ecNumber evidence="7">4.98.1.1</ecNumber>
    </recommendedName>
    <alternativeName>
        <fullName evidence="7">Heme synthase</fullName>
    </alternativeName>
    <alternativeName>
        <fullName evidence="7">Protoheme ferro-lyase</fullName>
    </alternativeName>
</protein>
<keyword evidence="7" id="KW-0479">Metal-binding</keyword>
<evidence type="ECO:0000256" key="1">
    <source>
        <dbReference type="ARBA" id="ARBA00007718"/>
    </source>
</evidence>
<dbReference type="Gene3D" id="3.40.50.1400">
    <property type="match status" value="2"/>
</dbReference>
<accession>A0A433JIA6</accession>
<comment type="pathway">
    <text evidence="7">Porphyrin-containing compound metabolism; protoheme biosynthesis; protoheme from protoporphyrin-IX: step 1/1.</text>
</comment>
<comment type="function">
    <text evidence="7">Catalyzes the ferrous insertion into protoporphyrin IX.</text>
</comment>
<comment type="caution">
    <text evidence="9">The sequence shown here is derived from an EMBL/GenBank/DDBJ whole genome shotgun (WGS) entry which is preliminary data.</text>
</comment>
<evidence type="ECO:0000256" key="6">
    <source>
        <dbReference type="ARBA" id="ARBA00024536"/>
    </source>
</evidence>
<dbReference type="Pfam" id="PF00762">
    <property type="entry name" value="Ferrochelatase"/>
    <property type="match status" value="1"/>
</dbReference>
<dbReference type="UniPathway" id="UPA00252">
    <property type="reaction ID" value="UER00325"/>
</dbReference>
<dbReference type="GO" id="GO:0006783">
    <property type="term" value="P:heme biosynthetic process"/>
    <property type="evidence" value="ECO:0007669"/>
    <property type="project" value="UniProtKB-UniRule"/>
</dbReference>
<gene>
    <name evidence="7" type="primary">hemH</name>
    <name evidence="9" type="ORF">EKM59_07985</name>
</gene>
<dbReference type="InterPro" id="IPR033659">
    <property type="entry name" value="Ferrochelatase_N"/>
</dbReference>
<dbReference type="PANTHER" id="PTHR11108">
    <property type="entry name" value="FERROCHELATASE"/>
    <property type="match status" value="1"/>
</dbReference>
<dbReference type="RefSeq" id="WP_126953974.1">
    <property type="nucleotide sequence ID" value="NZ_RZGR01000023.1"/>
</dbReference>
<sequence>MQHGLLLLNLGTPASPDVPAVRRYLRQFLADKRVIALPAPLRYLLLYGIILPFRPKQTARAYKAIWTEHGSPLLYHGKKLADKLQAELGTNCKVVLAMRYGEPSIAKALQELHSCDHITILPLYPQYSSAATGSTLEEVMRQLSIRSTIPFLNIIRDFHQFPGFIQAQAAKIKPYLNDHDYILLSYHGLPENHLLKNACKTHCQTGCNKKSPGHPSCYRAQCIKTSTLLALELQLRQHQFGMSFQSRLGKTPWIKPYTDHMLTELARRGIKRLAVACPSFVSDCLETLEEIGMRAREDWQKLGGEKFTLIPCVNDDDVWVQELLNLTNLKQK</sequence>
<dbReference type="GO" id="GO:0046872">
    <property type="term" value="F:metal ion binding"/>
    <property type="evidence" value="ECO:0007669"/>
    <property type="project" value="UniProtKB-KW"/>
</dbReference>
<dbReference type="PANTHER" id="PTHR11108:SF1">
    <property type="entry name" value="FERROCHELATASE, MITOCHONDRIAL"/>
    <property type="match status" value="1"/>
</dbReference>
<keyword evidence="10" id="KW-1185">Reference proteome</keyword>
<dbReference type="EC" id="4.98.1.1" evidence="7"/>
<keyword evidence="7" id="KW-0963">Cytoplasm</keyword>
<dbReference type="GO" id="GO:0004325">
    <property type="term" value="F:ferrochelatase activity"/>
    <property type="evidence" value="ECO:0007669"/>
    <property type="project" value="UniProtKB-UniRule"/>
</dbReference>
<dbReference type="SUPFAM" id="SSF53800">
    <property type="entry name" value="Chelatase"/>
    <property type="match status" value="1"/>
</dbReference>
<comment type="catalytic activity">
    <reaction evidence="6">
        <text>Fe-coproporphyrin III + 2 H(+) = coproporphyrin III + Fe(2+)</text>
        <dbReference type="Rhea" id="RHEA:49572"/>
        <dbReference type="ChEBI" id="CHEBI:15378"/>
        <dbReference type="ChEBI" id="CHEBI:29033"/>
        <dbReference type="ChEBI" id="CHEBI:68438"/>
        <dbReference type="ChEBI" id="CHEBI:131725"/>
        <dbReference type="EC" id="4.99.1.9"/>
    </reaction>
    <physiologicalReaction direction="right-to-left" evidence="6">
        <dbReference type="Rhea" id="RHEA:49574"/>
    </physiologicalReaction>
</comment>
<dbReference type="Proteomes" id="UP000288012">
    <property type="component" value="Unassembled WGS sequence"/>
</dbReference>